<accession>A0ABS6WT89</accession>
<protein>
    <submittedName>
        <fullName evidence="1">SDR family oxidoreductase</fullName>
    </submittedName>
</protein>
<keyword evidence="2" id="KW-1185">Reference proteome</keyword>
<dbReference type="RefSeq" id="WP_219203506.1">
    <property type="nucleotide sequence ID" value="NZ_JAHWQX010000005.1"/>
</dbReference>
<dbReference type="PANTHER" id="PTHR42760">
    <property type="entry name" value="SHORT-CHAIN DEHYDROGENASES/REDUCTASES FAMILY MEMBER"/>
    <property type="match status" value="1"/>
</dbReference>
<dbReference type="NCBIfam" id="NF005559">
    <property type="entry name" value="PRK07231.1"/>
    <property type="match status" value="1"/>
</dbReference>
<organism evidence="1 2">
    <name type="scientific">Pseudohoeflea coraliihabitans</name>
    <dbReference type="NCBI Taxonomy" id="2860393"/>
    <lineage>
        <taxon>Bacteria</taxon>
        <taxon>Pseudomonadati</taxon>
        <taxon>Pseudomonadota</taxon>
        <taxon>Alphaproteobacteria</taxon>
        <taxon>Hyphomicrobiales</taxon>
        <taxon>Rhizobiaceae</taxon>
        <taxon>Pseudohoeflea</taxon>
    </lineage>
</organism>
<comment type="caution">
    <text evidence="1">The sequence shown here is derived from an EMBL/GenBank/DDBJ whole genome shotgun (WGS) entry which is preliminary data.</text>
</comment>
<reference evidence="1" key="1">
    <citation type="submission" date="2021-07" db="EMBL/GenBank/DDBJ databases">
        <title>Pseudohoeflea marina sp. nov. a polyhydroxyalcanoate-producing bacterium.</title>
        <authorList>
            <person name="Zheng W."/>
            <person name="Yu S."/>
            <person name="Huang Y."/>
        </authorList>
    </citation>
    <scope>NUCLEOTIDE SEQUENCE</scope>
    <source>
        <strain evidence="1">DP4N28-3</strain>
    </source>
</reference>
<evidence type="ECO:0000313" key="1">
    <source>
        <dbReference type="EMBL" id="MBW3099184.1"/>
    </source>
</evidence>
<sequence>MQQFRLDGQVALVTGAAGGLGAAQVRALLAAGARVLATDMAGEGLERTFAGDLQAGAALRLAQLDVTRDADLAATVDSCVQNDGSLDILVNNAGISRPGPVLDYDSGDFALTIEVNFRSVFRLSQLAGRAMAAQGKGGSIVNIASIGGMVVDGPTSSAYDGSKAAVIQITKNFAVELAEHGIRVNAVAPGYIRTEMTQRYLTDAAYMTNLMANKIPLKRVGEPSEIAGAVVFLASPAASYVTGHTLNVDGGWVIW</sequence>
<dbReference type="Pfam" id="PF13561">
    <property type="entry name" value="adh_short_C2"/>
    <property type="match status" value="1"/>
</dbReference>
<gene>
    <name evidence="1" type="ORF">KY465_18030</name>
</gene>
<evidence type="ECO:0000313" key="2">
    <source>
        <dbReference type="Proteomes" id="UP001430804"/>
    </source>
</evidence>
<proteinExistence type="predicted"/>
<dbReference type="CDD" id="cd05233">
    <property type="entry name" value="SDR_c"/>
    <property type="match status" value="1"/>
</dbReference>
<dbReference type="Proteomes" id="UP001430804">
    <property type="component" value="Unassembled WGS sequence"/>
</dbReference>
<dbReference type="PANTHER" id="PTHR42760:SF124">
    <property type="entry name" value="SHORT-CHAIN DEHYDROGENASE_REDUCTASE"/>
    <property type="match status" value="1"/>
</dbReference>
<dbReference type="EMBL" id="JAHWQX010000005">
    <property type="protein sequence ID" value="MBW3099184.1"/>
    <property type="molecule type" value="Genomic_DNA"/>
</dbReference>
<name>A0ABS6WT89_9HYPH</name>
<dbReference type="InterPro" id="IPR002347">
    <property type="entry name" value="SDR_fam"/>
</dbReference>